<organism evidence="2 3">
    <name type="scientific">Stylosanthes scabra</name>
    <dbReference type="NCBI Taxonomy" id="79078"/>
    <lineage>
        <taxon>Eukaryota</taxon>
        <taxon>Viridiplantae</taxon>
        <taxon>Streptophyta</taxon>
        <taxon>Embryophyta</taxon>
        <taxon>Tracheophyta</taxon>
        <taxon>Spermatophyta</taxon>
        <taxon>Magnoliopsida</taxon>
        <taxon>eudicotyledons</taxon>
        <taxon>Gunneridae</taxon>
        <taxon>Pentapetalae</taxon>
        <taxon>rosids</taxon>
        <taxon>fabids</taxon>
        <taxon>Fabales</taxon>
        <taxon>Fabaceae</taxon>
        <taxon>Papilionoideae</taxon>
        <taxon>50 kb inversion clade</taxon>
        <taxon>dalbergioids sensu lato</taxon>
        <taxon>Dalbergieae</taxon>
        <taxon>Pterocarpus clade</taxon>
        <taxon>Stylosanthes</taxon>
    </lineage>
</organism>
<feature type="compositionally biased region" description="Basic residues" evidence="1">
    <location>
        <begin position="82"/>
        <end position="91"/>
    </location>
</feature>
<comment type="caution">
    <text evidence="2">The sequence shown here is derived from an EMBL/GenBank/DDBJ whole genome shotgun (WGS) entry which is preliminary data.</text>
</comment>
<feature type="compositionally biased region" description="Basic residues" evidence="1">
    <location>
        <begin position="165"/>
        <end position="174"/>
    </location>
</feature>
<evidence type="ECO:0000313" key="3">
    <source>
        <dbReference type="Proteomes" id="UP001341840"/>
    </source>
</evidence>
<evidence type="ECO:0000313" key="2">
    <source>
        <dbReference type="EMBL" id="MED6122465.1"/>
    </source>
</evidence>
<name>A0ABU6REK3_9FABA</name>
<gene>
    <name evidence="2" type="ORF">PIB30_040109</name>
</gene>
<reference evidence="2 3" key="1">
    <citation type="journal article" date="2023" name="Plants (Basel)">
        <title>Bridging the Gap: Combining Genomics and Transcriptomics Approaches to Understand Stylosanthes scabra, an Orphan Legume from the Brazilian Caatinga.</title>
        <authorList>
            <person name="Ferreira-Neto J.R.C."/>
            <person name="da Silva M.D."/>
            <person name="Binneck E."/>
            <person name="de Melo N.F."/>
            <person name="da Silva R.H."/>
            <person name="de Melo A.L.T.M."/>
            <person name="Pandolfi V."/>
            <person name="Bustamante F.O."/>
            <person name="Brasileiro-Vidal A.C."/>
            <person name="Benko-Iseppon A.M."/>
        </authorList>
    </citation>
    <scope>NUCLEOTIDE SEQUENCE [LARGE SCALE GENOMIC DNA]</scope>
    <source>
        <tissue evidence="2">Leaves</tissue>
    </source>
</reference>
<dbReference type="EMBL" id="JASCZI010030423">
    <property type="protein sequence ID" value="MED6122465.1"/>
    <property type="molecule type" value="Genomic_DNA"/>
</dbReference>
<feature type="compositionally biased region" description="Low complexity" evidence="1">
    <location>
        <begin position="150"/>
        <end position="161"/>
    </location>
</feature>
<feature type="region of interest" description="Disordered" evidence="1">
    <location>
        <begin position="55"/>
        <end position="100"/>
    </location>
</feature>
<accession>A0ABU6REK3</accession>
<feature type="region of interest" description="Disordered" evidence="1">
    <location>
        <begin position="148"/>
        <end position="182"/>
    </location>
</feature>
<protein>
    <submittedName>
        <fullName evidence="2">Uncharacterized protein</fullName>
    </submittedName>
</protein>
<sequence>MHEMTEIPFKSYENLITKPNPQISSSVNPPSHEGFASLVAFCELAVAQLPSPWRSLSGRRGSHHPLPIQLPSLSRLKERPTRRPTNPRRRPVPPLRKSAPPLRPCSNLVMRKVVVIDKESLDTNFLIPVCSLQILPTWARHKGMSYRVKSVGSGDSSTGGDRICKMRPKSRTRCGRSSTWLG</sequence>
<keyword evidence="3" id="KW-1185">Reference proteome</keyword>
<evidence type="ECO:0000256" key="1">
    <source>
        <dbReference type="SAM" id="MobiDB-lite"/>
    </source>
</evidence>
<dbReference type="Proteomes" id="UP001341840">
    <property type="component" value="Unassembled WGS sequence"/>
</dbReference>
<proteinExistence type="predicted"/>